<feature type="repeat" description="ANK" evidence="3">
    <location>
        <begin position="95"/>
        <end position="127"/>
    </location>
</feature>
<dbReference type="GO" id="GO:0005634">
    <property type="term" value="C:nucleus"/>
    <property type="evidence" value="ECO:0007669"/>
    <property type="project" value="TreeGrafter"/>
</dbReference>
<dbReference type="GO" id="GO:0035556">
    <property type="term" value="P:intracellular signal transduction"/>
    <property type="evidence" value="ECO:0007669"/>
    <property type="project" value="InterPro"/>
</dbReference>
<dbReference type="PROSITE" id="PS50088">
    <property type="entry name" value="ANK_REPEAT"/>
    <property type="match status" value="4"/>
</dbReference>
<dbReference type="InterPro" id="IPR036770">
    <property type="entry name" value="Ankyrin_rpt-contain_sf"/>
</dbReference>
<evidence type="ECO:0000259" key="4">
    <source>
        <dbReference type="PROSITE" id="PS50225"/>
    </source>
</evidence>
<proteinExistence type="predicted"/>
<feature type="repeat" description="ANK" evidence="3">
    <location>
        <begin position="62"/>
        <end position="94"/>
    </location>
</feature>
<dbReference type="InterPro" id="IPR002110">
    <property type="entry name" value="Ankyrin_rpt"/>
</dbReference>
<organism evidence="5 6">
    <name type="scientific">Pomacea canaliculata</name>
    <name type="common">Golden apple snail</name>
    <dbReference type="NCBI Taxonomy" id="400727"/>
    <lineage>
        <taxon>Eukaryota</taxon>
        <taxon>Metazoa</taxon>
        <taxon>Spiralia</taxon>
        <taxon>Lophotrochozoa</taxon>
        <taxon>Mollusca</taxon>
        <taxon>Gastropoda</taxon>
        <taxon>Caenogastropoda</taxon>
        <taxon>Architaenioglossa</taxon>
        <taxon>Ampullarioidea</taxon>
        <taxon>Ampullariidae</taxon>
        <taxon>Pomacea</taxon>
    </lineage>
</organism>
<dbReference type="PROSITE" id="PS50297">
    <property type="entry name" value="ANK_REP_REGION"/>
    <property type="match status" value="3"/>
</dbReference>
<name>A0A2T7PAV7_POMCA</name>
<dbReference type="SUPFAM" id="SSF48403">
    <property type="entry name" value="Ankyrin repeat"/>
    <property type="match status" value="1"/>
</dbReference>
<protein>
    <recommendedName>
        <fullName evidence="4">SOCS box domain-containing protein</fullName>
    </recommendedName>
</protein>
<reference evidence="5 6" key="1">
    <citation type="submission" date="2018-04" db="EMBL/GenBank/DDBJ databases">
        <title>The genome of golden apple snail Pomacea canaliculata provides insight into stress tolerance and invasive adaptation.</title>
        <authorList>
            <person name="Liu C."/>
            <person name="Liu B."/>
            <person name="Ren Y."/>
            <person name="Zhang Y."/>
            <person name="Wang H."/>
            <person name="Li S."/>
            <person name="Jiang F."/>
            <person name="Yin L."/>
            <person name="Zhang G."/>
            <person name="Qian W."/>
            <person name="Fan W."/>
        </authorList>
    </citation>
    <scope>NUCLEOTIDE SEQUENCE [LARGE SCALE GENOMIC DNA]</scope>
    <source>
        <strain evidence="5">SZHN2017</strain>
        <tissue evidence="5">Muscle</tissue>
    </source>
</reference>
<dbReference type="Pfam" id="PF00023">
    <property type="entry name" value="Ank"/>
    <property type="match status" value="1"/>
</dbReference>
<comment type="caution">
    <text evidence="5">The sequence shown here is derived from an EMBL/GenBank/DDBJ whole genome shotgun (WGS) entry which is preliminary data.</text>
</comment>
<dbReference type="PANTHER" id="PTHR24193">
    <property type="entry name" value="ANKYRIN REPEAT PROTEIN"/>
    <property type="match status" value="1"/>
</dbReference>
<evidence type="ECO:0000256" key="3">
    <source>
        <dbReference type="PROSITE-ProRule" id="PRU00023"/>
    </source>
</evidence>
<accession>A0A2T7PAV7</accession>
<keyword evidence="2 3" id="KW-0040">ANK repeat</keyword>
<dbReference type="Pfam" id="PF13857">
    <property type="entry name" value="Ank_5"/>
    <property type="match status" value="1"/>
</dbReference>
<dbReference type="Gene3D" id="1.10.750.20">
    <property type="entry name" value="SOCS box"/>
    <property type="match status" value="1"/>
</dbReference>
<gene>
    <name evidence="5" type="ORF">C0Q70_09814</name>
</gene>
<dbReference type="InterPro" id="IPR036036">
    <property type="entry name" value="SOCS_box-like_dom_sf"/>
</dbReference>
<keyword evidence="6" id="KW-1185">Reference proteome</keyword>
<dbReference type="Pfam" id="PF07525">
    <property type="entry name" value="SOCS_box"/>
    <property type="match status" value="1"/>
</dbReference>
<evidence type="ECO:0000313" key="5">
    <source>
        <dbReference type="EMBL" id="PVD30546.1"/>
    </source>
</evidence>
<feature type="domain" description="SOCS box" evidence="4">
    <location>
        <begin position="351"/>
        <end position="399"/>
    </location>
</feature>
<evidence type="ECO:0000313" key="6">
    <source>
        <dbReference type="Proteomes" id="UP000245119"/>
    </source>
</evidence>
<dbReference type="FunFam" id="1.10.750.20:FF:000001">
    <property type="entry name" value="Ankyrin repeat and SOCS box containing 1"/>
    <property type="match status" value="1"/>
</dbReference>
<dbReference type="SMART" id="SM00248">
    <property type="entry name" value="ANK"/>
    <property type="match status" value="7"/>
</dbReference>
<dbReference type="PANTHER" id="PTHR24193:SF127">
    <property type="entry name" value="ANKYRIN REPEAT DOMAIN-CONTAINING PROTEIN"/>
    <property type="match status" value="1"/>
</dbReference>
<keyword evidence="1" id="KW-0677">Repeat</keyword>
<dbReference type="Gene3D" id="1.25.40.20">
    <property type="entry name" value="Ankyrin repeat-containing domain"/>
    <property type="match status" value="2"/>
</dbReference>
<dbReference type="CDD" id="cd03716">
    <property type="entry name" value="SOCS_ASB_like"/>
    <property type="match status" value="1"/>
</dbReference>
<evidence type="ECO:0000256" key="1">
    <source>
        <dbReference type="ARBA" id="ARBA00022737"/>
    </source>
</evidence>
<evidence type="ECO:0000256" key="2">
    <source>
        <dbReference type="ARBA" id="ARBA00023043"/>
    </source>
</evidence>
<dbReference type="OrthoDB" id="21416at2759"/>
<dbReference type="EMBL" id="PZQS01000005">
    <property type="protein sequence ID" value="PVD30546.1"/>
    <property type="molecule type" value="Genomic_DNA"/>
</dbReference>
<dbReference type="PROSITE" id="PS50225">
    <property type="entry name" value="SOCS"/>
    <property type="match status" value="1"/>
</dbReference>
<dbReference type="PRINTS" id="PR01415">
    <property type="entry name" value="ANKYRIN"/>
</dbReference>
<dbReference type="InterPro" id="IPR050663">
    <property type="entry name" value="Ankyrin-SOCS_Box"/>
</dbReference>
<feature type="repeat" description="ANK" evidence="3">
    <location>
        <begin position="209"/>
        <end position="241"/>
    </location>
</feature>
<dbReference type="GO" id="GO:0045944">
    <property type="term" value="P:positive regulation of transcription by RNA polymerase II"/>
    <property type="evidence" value="ECO:0007669"/>
    <property type="project" value="TreeGrafter"/>
</dbReference>
<dbReference type="InterPro" id="IPR001496">
    <property type="entry name" value="SOCS_box"/>
</dbReference>
<dbReference type="STRING" id="400727.A0A2T7PAV7"/>
<dbReference type="SMART" id="SM00969">
    <property type="entry name" value="SOCS_box"/>
    <property type="match status" value="1"/>
</dbReference>
<dbReference type="GO" id="GO:0000976">
    <property type="term" value="F:transcription cis-regulatory region binding"/>
    <property type="evidence" value="ECO:0007669"/>
    <property type="project" value="TreeGrafter"/>
</dbReference>
<sequence>MMAYAAQKRKSREHAEMQIKMEEDLINAVKENNITEVEKLLKAGTSPDAAELNRKLYYESKNYLTPLHHAAGIGAADILALLIRFKANVNAKDRFDVTPLHEAAKNGFVSCVRILLEAGADINAPTKYSKTFTGMPYLGGTTPLHLAAEKNRIPCAIELILYGADYNAVDEEGNTSLYIAARNGSSGCVMGHLENAVRMDILSIPNFVTESTALHECVRHGMKECIRELIRRGSDVSHKALNGRSPLHEALSPCICSFDFDVIKDMVLNGYNCDINQKDVCDVATFFIALGANPNIRSRCGEDLIQHELRQNNPISDVLEAIIDVTPNLLPVNNRMAFCLPGACSNGAVSRLVEHYNSIASQPRSLQHLARCAVRRAMGPKRIRKVPYLPLPKIIRDYLLLNNRLITIPHTS</sequence>
<feature type="repeat" description="ANK" evidence="3">
    <location>
        <begin position="139"/>
        <end position="171"/>
    </location>
</feature>
<dbReference type="SUPFAM" id="SSF158235">
    <property type="entry name" value="SOCS box-like"/>
    <property type="match status" value="1"/>
</dbReference>
<dbReference type="Proteomes" id="UP000245119">
    <property type="component" value="Linkage Group LG5"/>
</dbReference>
<dbReference type="AlphaFoldDB" id="A0A2T7PAV7"/>
<dbReference type="Pfam" id="PF12796">
    <property type="entry name" value="Ank_2"/>
    <property type="match status" value="1"/>
</dbReference>